<dbReference type="GO" id="GO:0043041">
    <property type="term" value="P:amino acid activation for nonribosomal peptide biosynthetic process"/>
    <property type="evidence" value="ECO:0007669"/>
    <property type="project" value="TreeGrafter"/>
</dbReference>
<dbReference type="InterPro" id="IPR045851">
    <property type="entry name" value="AMP-bd_C_sf"/>
</dbReference>
<dbReference type="PANTHER" id="PTHR45527:SF1">
    <property type="entry name" value="FATTY ACID SYNTHASE"/>
    <property type="match status" value="1"/>
</dbReference>
<feature type="non-terminal residue" evidence="2">
    <location>
        <position position="1"/>
    </location>
</feature>
<dbReference type="OrthoDB" id="1737154at2"/>
<dbReference type="STRING" id="1120976.SAMN03080606_03237"/>
<dbReference type="GO" id="GO:0005737">
    <property type="term" value="C:cytoplasm"/>
    <property type="evidence" value="ECO:0007669"/>
    <property type="project" value="TreeGrafter"/>
</dbReference>
<dbReference type="EMBL" id="FMUS01000024">
    <property type="protein sequence ID" value="SCY95858.1"/>
    <property type="molecule type" value="Genomic_DNA"/>
</dbReference>
<proteinExistence type="predicted"/>
<evidence type="ECO:0000259" key="1">
    <source>
        <dbReference type="PROSITE" id="PS50075"/>
    </source>
</evidence>
<dbReference type="PANTHER" id="PTHR45527">
    <property type="entry name" value="NONRIBOSOMAL PEPTIDE SYNTHETASE"/>
    <property type="match status" value="1"/>
</dbReference>
<dbReference type="InterPro" id="IPR025110">
    <property type="entry name" value="AMP-bd_C"/>
</dbReference>
<dbReference type="InterPro" id="IPR036736">
    <property type="entry name" value="ACP-like_sf"/>
</dbReference>
<dbReference type="Pfam" id="PF13193">
    <property type="entry name" value="AMP-binding_C"/>
    <property type="match status" value="1"/>
</dbReference>
<sequence length="508" mass="59911">TAAAVVDKGEGSEEKYICGYIVSEIEEASAEVRKYLMEHLPHHMVPAKIIQLKELPTTVNGKIDRKALRRLEEEREYIAPRNEMERKIAQIWREQLKVDRVGIDESFFQLGGNSISVFNFILCLEAYDIKIKASDLFQYPTVRDLSRFIMGDLNINNSSPSNSINKIEEIKIKNSNLLGQMEPFNDIFYKNCFYNSLFPVLKYFNLSIMPVLINDIIVYDFHREKRDVISYLPTQSIEEVIRDMNIEVGFMTDSDDIVKDIIKALSSHKPVIIWIDCYYSPIRHDEYKKKHLPHTLLIYDYDEAERVFYTIEHTNQYSFNYKKRTISYTAAAKGFYGYQRYYNSEGFNAYYDFSYGGKVNFMLNAVDQSHIRNTFKSNFDKNKEKIYSGLDGIKEFREYFLSICNSEATLFTNIDETIEKINSVINAKKVEEYRNRILFDDLKGPLRLMETILEQWTLIRMILLKSNYHKNYDKTQLDLCSRQFNQIYSLEYIYNDLLETTFKGIFFP</sequence>
<dbReference type="InterPro" id="IPR026935">
    <property type="entry name" value="BtrH_N"/>
</dbReference>
<dbReference type="GO" id="GO:0044550">
    <property type="term" value="P:secondary metabolite biosynthetic process"/>
    <property type="evidence" value="ECO:0007669"/>
    <property type="project" value="TreeGrafter"/>
</dbReference>
<dbReference type="PROSITE" id="PS50075">
    <property type="entry name" value="CARRIER"/>
    <property type="match status" value="1"/>
</dbReference>
<dbReference type="SUPFAM" id="SSF56801">
    <property type="entry name" value="Acetyl-CoA synthetase-like"/>
    <property type="match status" value="1"/>
</dbReference>
<dbReference type="InterPro" id="IPR009081">
    <property type="entry name" value="PP-bd_ACP"/>
</dbReference>
<reference evidence="2 3" key="1">
    <citation type="submission" date="2016-10" db="EMBL/GenBank/DDBJ databases">
        <authorList>
            <person name="de Groot N.N."/>
        </authorList>
    </citation>
    <scope>NUCLEOTIDE SEQUENCE [LARGE SCALE GENOMIC DNA]</scope>
    <source>
        <strain evidence="2 3">DSM 18978</strain>
    </source>
</reference>
<name>A0A1G5K774_9FIRM</name>
<dbReference type="GO" id="GO:0031177">
    <property type="term" value="F:phosphopantetheine binding"/>
    <property type="evidence" value="ECO:0007669"/>
    <property type="project" value="TreeGrafter"/>
</dbReference>
<organism evidence="2 3">
    <name type="scientific">Alkaliphilus peptidifermentans DSM 18978</name>
    <dbReference type="NCBI Taxonomy" id="1120976"/>
    <lineage>
        <taxon>Bacteria</taxon>
        <taxon>Bacillati</taxon>
        <taxon>Bacillota</taxon>
        <taxon>Clostridia</taxon>
        <taxon>Peptostreptococcales</taxon>
        <taxon>Natronincolaceae</taxon>
        <taxon>Alkaliphilus</taxon>
    </lineage>
</organism>
<dbReference type="Pfam" id="PF14399">
    <property type="entry name" value="BtrH_N"/>
    <property type="match status" value="1"/>
</dbReference>
<dbReference type="RefSeq" id="WP_143003111.1">
    <property type="nucleotide sequence ID" value="NZ_FMUS01000024.1"/>
</dbReference>
<dbReference type="Proteomes" id="UP000198636">
    <property type="component" value="Unassembled WGS sequence"/>
</dbReference>
<dbReference type="Gene3D" id="1.10.1200.10">
    <property type="entry name" value="ACP-like"/>
    <property type="match status" value="1"/>
</dbReference>
<gene>
    <name evidence="2" type="ORF">SAMN03080606_03237</name>
</gene>
<dbReference type="AlphaFoldDB" id="A0A1G5K774"/>
<protein>
    <submittedName>
        <fullName evidence="2">AMP-binding enzyme C-terminal domain-containing protein</fullName>
    </submittedName>
</protein>
<evidence type="ECO:0000313" key="2">
    <source>
        <dbReference type="EMBL" id="SCY95858.1"/>
    </source>
</evidence>
<accession>A0A1G5K774</accession>
<dbReference type="Gene3D" id="3.30.300.30">
    <property type="match status" value="1"/>
</dbReference>
<evidence type="ECO:0000313" key="3">
    <source>
        <dbReference type="Proteomes" id="UP000198636"/>
    </source>
</evidence>
<keyword evidence="3" id="KW-1185">Reference proteome</keyword>
<feature type="domain" description="Carrier" evidence="1">
    <location>
        <begin position="79"/>
        <end position="153"/>
    </location>
</feature>
<dbReference type="Pfam" id="PF00550">
    <property type="entry name" value="PP-binding"/>
    <property type="match status" value="1"/>
</dbReference>
<dbReference type="SUPFAM" id="SSF47336">
    <property type="entry name" value="ACP-like"/>
    <property type="match status" value="1"/>
</dbReference>